<feature type="compositionally biased region" description="Basic and acidic residues" evidence="2">
    <location>
        <begin position="94"/>
        <end position="103"/>
    </location>
</feature>
<dbReference type="InterPro" id="IPR036397">
    <property type="entry name" value="RNaseH_sf"/>
</dbReference>
<feature type="domain" description="CCHC-type" evidence="3">
    <location>
        <begin position="118"/>
        <end position="133"/>
    </location>
</feature>
<keyword evidence="1" id="KW-0862">Zinc</keyword>
<keyword evidence="1" id="KW-0863">Zinc-finger</keyword>
<dbReference type="PANTHER" id="PTHR42648">
    <property type="entry name" value="TRANSPOSASE, PUTATIVE-RELATED"/>
    <property type="match status" value="1"/>
</dbReference>
<evidence type="ECO:0000313" key="5">
    <source>
        <dbReference type="Proteomes" id="UP001151760"/>
    </source>
</evidence>
<dbReference type="SUPFAM" id="SSF57756">
    <property type="entry name" value="Retrovirus zinc finger-like domains"/>
    <property type="match status" value="1"/>
</dbReference>
<feature type="region of interest" description="Disordered" evidence="2">
    <location>
        <begin position="86"/>
        <end position="108"/>
    </location>
</feature>
<keyword evidence="1" id="KW-0479">Metal-binding</keyword>
<evidence type="ECO:0000313" key="4">
    <source>
        <dbReference type="EMBL" id="GJS98544.1"/>
    </source>
</evidence>
<gene>
    <name evidence="4" type="ORF">Tco_0819714</name>
</gene>
<dbReference type="PROSITE" id="PS50158">
    <property type="entry name" value="ZF_CCHC"/>
    <property type="match status" value="1"/>
</dbReference>
<sequence>MHPGKSRYEHIDEFHKLVGDLAAIDTAMSDEDHALLLLIYLPSSYDNFMETLLYGWDTLKLEDVLTTLNSREPQKMTEAKVDGGEGLYVRGRSGRRDMKHDTDSAWSKSQGRSSRLMCYICQSEEHLKRDCPRYNQKKSQGFVRNKDRVSGSGADEYDSVDVMIAMSVEEQECRVRETGKVQVHMRDGSSFVLDNVRRTGNDKEDIEGRKQLGEKHTGWKIKIGTQQQNGLVEETIMTLLAKVRCLLILSGLSKVFWAEDTTMSTYLVNRSPSLTIGFKTPIDMLRFLGWLSSIKQGMLEPVKVKCIFLGCREGIVGNKLWRLDTVTSKVVLYMNMGFNKSGEYKKTFIGSGVVACEVISKWKTRLKEEMDVRSDLYMLSNDCRKSSDNIEGYYWEYTPGLMDEAKDNILDVGLLDGFDRGLRTDVQVFVDFDYAMGR</sequence>
<dbReference type="Pfam" id="PF14223">
    <property type="entry name" value="Retrotran_gag_2"/>
    <property type="match status" value="1"/>
</dbReference>
<reference evidence="4" key="1">
    <citation type="journal article" date="2022" name="Int. J. Mol. Sci.">
        <title>Draft Genome of Tanacetum Coccineum: Genomic Comparison of Closely Related Tanacetum-Family Plants.</title>
        <authorList>
            <person name="Yamashiro T."/>
            <person name="Shiraishi A."/>
            <person name="Nakayama K."/>
            <person name="Satake H."/>
        </authorList>
    </citation>
    <scope>NUCLEOTIDE SEQUENCE</scope>
</reference>
<dbReference type="InterPro" id="IPR036875">
    <property type="entry name" value="Znf_CCHC_sf"/>
</dbReference>
<accession>A0ABQ5A7C7</accession>
<organism evidence="4 5">
    <name type="scientific">Tanacetum coccineum</name>
    <dbReference type="NCBI Taxonomy" id="301880"/>
    <lineage>
        <taxon>Eukaryota</taxon>
        <taxon>Viridiplantae</taxon>
        <taxon>Streptophyta</taxon>
        <taxon>Embryophyta</taxon>
        <taxon>Tracheophyta</taxon>
        <taxon>Spermatophyta</taxon>
        <taxon>Magnoliopsida</taxon>
        <taxon>eudicotyledons</taxon>
        <taxon>Gunneridae</taxon>
        <taxon>Pentapetalae</taxon>
        <taxon>asterids</taxon>
        <taxon>campanulids</taxon>
        <taxon>Asterales</taxon>
        <taxon>Asteraceae</taxon>
        <taxon>Asteroideae</taxon>
        <taxon>Anthemideae</taxon>
        <taxon>Anthemidinae</taxon>
        <taxon>Tanacetum</taxon>
    </lineage>
</organism>
<evidence type="ECO:0000256" key="1">
    <source>
        <dbReference type="PROSITE-ProRule" id="PRU00047"/>
    </source>
</evidence>
<proteinExistence type="predicted"/>
<keyword evidence="5" id="KW-1185">Reference proteome</keyword>
<dbReference type="InterPro" id="IPR039537">
    <property type="entry name" value="Retrotran_Ty1/copia-like"/>
</dbReference>
<dbReference type="EMBL" id="BQNB010012053">
    <property type="protein sequence ID" value="GJS98544.1"/>
    <property type="molecule type" value="Genomic_DNA"/>
</dbReference>
<dbReference type="Gene3D" id="3.30.420.10">
    <property type="entry name" value="Ribonuclease H-like superfamily/Ribonuclease H"/>
    <property type="match status" value="1"/>
</dbReference>
<comment type="caution">
    <text evidence="4">The sequence shown here is derived from an EMBL/GenBank/DDBJ whole genome shotgun (WGS) entry which is preliminary data.</text>
</comment>
<protein>
    <submittedName>
        <fullName evidence="4">Zinc finger, CCHC-type containing protein</fullName>
    </submittedName>
</protein>
<name>A0ABQ5A7C7_9ASTR</name>
<dbReference type="PANTHER" id="PTHR42648:SF28">
    <property type="entry name" value="TRANSPOSON-ENCODED PROTEIN WITH RIBONUCLEASE H-LIKE AND RETROVIRUS ZINC FINGER-LIKE DOMAINS"/>
    <property type="match status" value="1"/>
</dbReference>
<reference evidence="4" key="2">
    <citation type="submission" date="2022-01" db="EMBL/GenBank/DDBJ databases">
        <authorList>
            <person name="Yamashiro T."/>
            <person name="Shiraishi A."/>
            <person name="Satake H."/>
            <person name="Nakayama K."/>
        </authorList>
    </citation>
    <scope>NUCLEOTIDE SEQUENCE</scope>
</reference>
<dbReference type="Proteomes" id="UP001151760">
    <property type="component" value="Unassembled WGS sequence"/>
</dbReference>
<dbReference type="InterPro" id="IPR001878">
    <property type="entry name" value="Znf_CCHC"/>
</dbReference>
<dbReference type="InterPro" id="IPR012337">
    <property type="entry name" value="RNaseH-like_sf"/>
</dbReference>
<evidence type="ECO:0000259" key="3">
    <source>
        <dbReference type="PROSITE" id="PS50158"/>
    </source>
</evidence>
<dbReference type="Pfam" id="PF00098">
    <property type="entry name" value="zf-CCHC"/>
    <property type="match status" value="1"/>
</dbReference>
<evidence type="ECO:0000256" key="2">
    <source>
        <dbReference type="SAM" id="MobiDB-lite"/>
    </source>
</evidence>
<dbReference type="Gene3D" id="4.10.60.10">
    <property type="entry name" value="Zinc finger, CCHC-type"/>
    <property type="match status" value="1"/>
</dbReference>
<dbReference type="SUPFAM" id="SSF53098">
    <property type="entry name" value="Ribonuclease H-like"/>
    <property type="match status" value="1"/>
</dbReference>